<protein>
    <submittedName>
        <fullName evidence="10">Histidine kinase</fullName>
    </submittedName>
</protein>
<dbReference type="Pfam" id="PF02518">
    <property type="entry name" value="HATPase_c"/>
    <property type="match status" value="1"/>
</dbReference>
<dbReference type="SUPFAM" id="SSF158472">
    <property type="entry name" value="HAMP domain-like"/>
    <property type="match status" value="1"/>
</dbReference>
<dbReference type="InterPro" id="IPR050640">
    <property type="entry name" value="Bact_2-comp_sensor_kinase"/>
</dbReference>
<feature type="domain" description="HAMP" evidence="9">
    <location>
        <begin position="312"/>
        <end position="364"/>
    </location>
</feature>
<keyword evidence="4" id="KW-0808">Transferase</keyword>
<dbReference type="PROSITE" id="PS50885">
    <property type="entry name" value="HAMP"/>
    <property type="match status" value="1"/>
</dbReference>
<dbReference type="SMART" id="SM00387">
    <property type="entry name" value="HATPase_c"/>
    <property type="match status" value="1"/>
</dbReference>
<dbReference type="PROSITE" id="PS51257">
    <property type="entry name" value="PROKAR_LIPOPROTEIN"/>
    <property type="match status" value="1"/>
</dbReference>
<dbReference type="PANTHER" id="PTHR34220:SF7">
    <property type="entry name" value="SENSOR HISTIDINE KINASE YPDA"/>
    <property type="match status" value="1"/>
</dbReference>
<dbReference type="AlphaFoldDB" id="F8FMB9"/>
<dbReference type="PANTHER" id="PTHR34220">
    <property type="entry name" value="SENSOR HISTIDINE KINASE YPDA"/>
    <property type="match status" value="1"/>
</dbReference>
<evidence type="ECO:0000313" key="10">
    <source>
        <dbReference type="EMBL" id="AEI38927.1"/>
    </source>
</evidence>
<keyword evidence="8" id="KW-1133">Transmembrane helix</keyword>
<dbReference type="InterPro" id="IPR010559">
    <property type="entry name" value="Sig_transdc_His_kin_internal"/>
</dbReference>
<evidence type="ECO:0000256" key="4">
    <source>
        <dbReference type="ARBA" id="ARBA00022679"/>
    </source>
</evidence>
<dbReference type="CDD" id="cd06225">
    <property type="entry name" value="HAMP"/>
    <property type="match status" value="1"/>
</dbReference>
<dbReference type="GO" id="GO:0000155">
    <property type="term" value="F:phosphorelay sensor kinase activity"/>
    <property type="evidence" value="ECO:0007669"/>
    <property type="project" value="InterPro"/>
</dbReference>
<evidence type="ECO:0000259" key="9">
    <source>
        <dbReference type="PROSITE" id="PS50885"/>
    </source>
</evidence>
<dbReference type="InterPro" id="IPR003594">
    <property type="entry name" value="HATPase_dom"/>
</dbReference>
<gene>
    <name evidence="10" type="ordered locus">KNP414_00302</name>
</gene>
<evidence type="ECO:0000256" key="5">
    <source>
        <dbReference type="ARBA" id="ARBA00022777"/>
    </source>
</evidence>
<evidence type="ECO:0000256" key="7">
    <source>
        <dbReference type="SAM" id="MobiDB-lite"/>
    </source>
</evidence>
<dbReference type="SMART" id="SM00304">
    <property type="entry name" value="HAMP"/>
    <property type="match status" value="1"/>
</dbReference>
<feature type="compositionally biased region" description="Gly residues" evidence="7">
    <location>
        <begin position="610"/>
        <end position="619"/>
    </location>
</feature>
<dbReference type="HOGENOM" id="CLU_020473_6_1_9"/>
<feature type="region of interest" description="Disordered" evidence="7">
    <location>
        <begin position="590"/>
        <end position="619"/>
    </location>
</feature>
<evidence type="ECO:0000256" key="8">
    <source>
        <dbReference type="SAM" id="Phobius"/>
    </source>
</evidence>
<dbReference type="Proteomes" id="UP000006620">
    <property type="component" value="Chromosome"/>
</dbReference>
<keyword evidence="8" id="KW-0812">Transmembrane</keyword>
<proteinExistence type="predicted"/>
<dbReference type="PATRIC" id="fig|1036673.3.peg.260"/>
<dbReference type="Gene3D" id="3.30.565.10">
    <property type="entry name" value="Histidine kinase-like ATPase, C-terminal domain"/>
    <property type="match status" value="1"/>
</dbReference>
<keyword evidence="2" id="KW-1003">Cell membrane</keyword>
<dbReference type="RefSeq" id="WP_013914093.1">
    <property type="nucleotide sequence ID" value="NC_015690.1"/>
</dbReference>
<name>F8FMB9_PAEMK</name>
<comment type="subcellular location">
    <subcellularLocation>
        <location evidence="1">Cell membrane</location>
        <topology evidence="1">Multi-pass membrane protein</topology>
    </subcellularLocation>
</comment>
<organism evidence="10 11">
    <name type="scientific">Paenibacillus mucilaginosus (strain KNP414)</name>
    <dbReference type="NCBI Taxonomy" id="1036673"/>
    <lineage>
        <taxon>Bacteria</taxon>
        <taxon>Bacillati</taxon>
        <taxon>Bacillota</taxon>
        <taxon>Bacilli</taxon>
        <taxon>Bacillales</taxon>
        <taxon>Paenibacillaceae</taxon>
        <taxon>Paenibacillus</taxon>
    </lineage>
</organism>
<evidence type="ECO:0000256" key="6">
    <source>
        <dbReference type="ARBA" id="ARBA00023136"/>
    </source>
</evidence>
<reference evidence="11" key="1">
    <citation type="submission" date="2011-06" db="EMBL/GenBank/DDBJ databases">
        <title>Complete genome sequence of Paenibacillus mucilaginosus KNP414.</title>
        <authorList>
            <person name="Wang J."/>
            <person name="Hu S."/>
            <person name="Hu X."/>
            <person name="Zhang B."/>
            <person name="Dong D."/>
            <person name="Zhang S."/>
            <person name="Zhao K."/>
            <person name="Wu D."/>
        </authorList>
    </citation>
    <scope>NUCLEOTIDE SEQUENCE [LARGE SCALE GENOMIC DNA]</scope>
    <source>
        <strain evidence="11">KNP414</strain>
    </source>
</reference>
<dbReference type="InterPro" id="IPR003660">
    <property type="entry name" value="HAMP_dom"/>
</dbReference>
<evidence type="ECO:0000256" key="1">
    <source>
        <dbReference type="ARBA" id="ARBA00004651"/>
    </source>
</evidence>
<dbReference type="InterPro" id="IPR036890">
    <property type="entry name" value="HATPase_C_sf"/>
</dbReference>
<evidence type="ECO:0000256" key="2">
    <source>
        <dbReference type="ARBA" id="ARBA00022475"/>
    </source>
</evidence>
<accession>F8FMB9</accession>
<dbReference type="Pfam" id="PF06580">
    <property type="entry name" value="His_kinase"/>
    <property type="match status" value="1"/>
</dbReference>
<dbReference type="GO" id="GO:0005886">
    <property type="term" value="C:plasma membrane"/>
    <property type="evidence" value="ECO:0007669"/>
    <property type="project" value="UniProtKB-SubCell"/>
</dbReference>
<reference evidence="10 11" key="2">
    <citation type="journal article" date="2013" name="Genome Announc.">
        <title>Genome Sequence of Growth-Improving Paenibacillus mucilaginosus Strain KNP414.</title>
        <authorList>
            <person name="Lu J.J."/>
            <person name="Wang J.F."/>
            <person name="Hu X.F."/>
        </authorList>
    </citation>
    <scope>NUCLEOTIDE SEQUENCE [LARGE SCALE GENOMIC DNA]</scope>
    <source>
        <strain evidence="10 11">KNP414</strain>
    </source>
</reference>
<feature type="transmembrane region" description="Helical" evidence="8">
    <location>
        <begin position="291"/>
        <end position="310"/>
    </location>
</feature>
<dbReference type="Pfam" id="PF00672">
    <property type="entry name" value="HAMP"/>
    <property type="match status" value="1"/>
</dbReference>
<sequence length="619" mass="69224">MKLSFQLKMIAGLSVIILLSCGLSGYLSYINQLRLFEEEVGRQYEKNVEGALSHLELRIGEMYRISNYIVFNSLIEKAVTELMHGRVQGDIGEYETHSRLEDLLRQVKLDAPFIDSLYIYDLEGRNYYFGHMKETLGSLDPEVFQQIKSRAGASSGELVWTRVRVPSYVERAGYSDAVIAARWLRSKSLGTYGLLVMVLDESLLGSPLQELFRGDRGGIYLYDAQDRLLYLKETSGTEPALAELEGGQRIRKEGGESYLYAVHSSATYNWTLVSRVSLAALQDKSRVTLQMALVSALVAILLGGMLIVLLSGRLTRPLKDLVKAMRAMREGDFNVRIQPRTHDELAFIGEGFNTMAANVRSLIEEVYLRQLSEREAELKAIQAQLNPHFLYNTLNGLYWKLYVKDDRESAELVSALSGLLRYSLERASTDTELREELRQIRNYVEIQKAFVESRFEAEIEAEETVLACAVPRLLLQPLVENVFVHAFLSGPEDKRLSVRAYAEGQVLVVDIADNGAGMEEGQIVRLLRPVSEEEGVRPSIGIRSVLRRIDLLYGEPYGLGIESSPGRGTQVRLRLPLRYRGGEGAEAWEGEEYGAAEVPCGDGRPKKPGEAGGSTTGEG</sequence>
<evidence type="ECO:0000313" key="11">
    <source>
        <dbReference type="Proteomes" id="UP000006620"/>
    </source>
</evidence>
<dbReference type="EMBL" id="CP002869">
    <property type="protein sequence ID" value="AEI38927.1"/>
    <property type="molecule type" value="Genomic_DNA"/>
</dbReference>
<dbReference type="KEGG" id="pms:KNP414_00302"/>
<evidence type="ECO:0000256" key="3">
    <source>
        <dbReference type="ARBA" id="ARBA00022553"/>
    </source>
</evidence>
<keyword evidence="3" id="KW-0597">Phosphoprotein</keyword>
<keyword evidence="5 10" id="KW-0418">Kinase</keyword>
<dbReference type="SUPFAM" id="SSF55874">
    <property type="entry name" value="ATPase domain of HSP90 chaperone/DNA topoisomerase II/histidine kinase"/>
    <property type="match status" value="1"/>
</dbReference>
<keyword evidence="6 8" id="KW-0472">Membrane</keyword>
<dbReference type="Gene3D" id="6.10.340.10">
    <property type="match status" value="1"/>
</dbReference>